<feature type="compositionally biased region" description="Polar residues" evidence="1">
    <location>
        <begin position="60"/>
        <end position="74"/>
    </location>
</feature>
<feature type="compositionally biased region" description="Low complexity" evidence="1">
    <location>
        <begin position="81"/>
        <end position="97"/>
    </location>
</feature>
<evidence type="ECO:0000313" key="3">
    <source>
        <dbReference type="Proteomes" id="UP001302652"/>
    </source>
</evidence>
<feature type="region of interest" description="Disordered" evidence="1">
    <location>
        <begin position="180"/>
        <end position="264"/>
    </location>
</feature>
<feature type="region of interest" description="Disordered" evidence="1">
    <location>
        <begin position="80"/>
        <end position="99"/>
    </location>
</feature>
<evidence type="ECO:0000313" key="2">
    <source>
        <dbReference type="EMBL" id="WOD19171.1"/>
    </source>
</evidence>
<name>A0ABZ0EPS8_9BURK</name>
<evidence type="ECO:0008006" key="4">
    <source>
        <dbReference type="Google" id="ProtNLM"/>
    </source>
</evidence>
<organism evidence="2 3">
    <name type="scientific">Paraburkholderia kirstenboschensis</name>
    <dbReference type="NCBI Taxonomy" id="1245436"/>
    <lineage>
        <taxon>Bacteria</taxon>
        <taxon>Pseudomonadati</taxon>
        <taxon>Pseudomonadota</taxon>
        <taxon>Betaproteobacteria</taxon>
        <taxon>Burkholderiales</taxon>
        <taxon>Burkholderiaceae</taxon>
        <taxon>Paraburkholderia</taxon>
    </lineage>
</organism>
<dbReference type="RefSeq" id="WP_317021335.1">
    <property type="nucleotide sequence ID" value="NZ_CP136513.1"/>
</dbReference>
<feature type="region of interest" description="Disordered" evidence="1">
    <location>
        <begin position="54"/>
        <end position="74"/>
    </location>
</feature>
<reference evidence="2 3" key="1">
    <citation type="submission" date="2023-10" db="EMBL/GenBank/DDBJ databases">
        <title>Surface-active antibiotics is a multifunctional adaptation for post-fire microbes.</title>
        <authorList>
            <person name="Liu M.D."/>
            <person name="Du Y."/>
            <person name="Koupaei S.K."/>
            <person name="Kim N.R."/>
            <person name="Zhang W."/>
            <person name="Traxler M.F."/>
        </authorList>
    </citation>
    <scope>NUCLEOTIDE SEQUENCE [LARGE SCALE GENOMIC DNA]</scope>
    <source>
        <strain evidence="2 3">F3</strain>
    </source>
</reference>
<feature type="compositionally biased region" description="Polar residues" evidence="1">
    <location>
        <begin position="234"/>
        <end position="249"/>
    </location>
</feature>
<feature type="compositionally biased region" description="Low complexity" evidence="1">
    <location>
        <begin position="216"/>
        <end position="233"/>
    </location>
</feature>
<dbReference type="EMBL" id="CP136513">
    <property type="protein sequence ID" value="WOD19171.1"/>
    <property type="molecule type" value="Genomic_DNA"/>
</dbReference>
<evidence type="ECO:0000256" key="1">
    <source>
        <dbReference type="SAM" id="MobiDB-lite"/>
    </source>
</evidence>
<proteinExistence type="predicted"/>
<dbReference type="Proteomes" id="UP001302652">
    <property type="component" value="Chromosome 1"/>
</dbReference>
<accession>A0ABZ0EPS8</accession>
<keyword evidence="3" id="KW-1185">Reference proteome</keyword>
<gene>
    <name evidence="2" type="ORF">RW095_23220</name>
</gene>
<sequence length="264" mass="27771">MPRVPLVPRWALAGGACALSGAALLAWTAFGHVDVRGPRNGNPTKRADVAVAEREAPAVQNPQRDTSSVSNKVAETTSLNQASAVSAPQQAQATPVSGTARTVAEGGLTLHPPITASIEPHRSAAIVRTRTPLAVRNSDGHRTIYGHSPRAAAVSYRQHAADGASTIATPPPVTRRFAKPSVAGSYSPPAPTQPGTGDYTFVDMSASTRQGSGMRPAQQMQQTQATQQQTQPASSLNLSASAGQHWSTRLTHRRVTEVPDQFIR</sequence>
<protein>
    <recommendedName>
        <fullName evidence="4">Secreted protein</fullName>
    </recommendedName>
</protein>